<dbReference type="EMBL" id="QUSG01000001">
    <property type="protein sequence ID" value="KAA3531863.1"/>
    <property type="molecule type" value="Genomic_DNA"/>
</dbReference>
<dbReference type="Proteomes" id="UP000436911">
    <property type="component" value="Unassembled WGS sequence"/>
</dbReference>
<sequence>MVMGLHDGTPRGSSTFAYALRDFVNIFGWLGKVRLDVEGVISDPPAQTPVKRGFTISVLMFNILEQSPKKPPRVPAQ</sequence>
<reference evidence="1 2" key="1">
    <citation type="submission" date="2018-08" db="EMBL/GenBank/DDBJ databases">
        <title>Genome sequencing of Agrobacterium vitis strain ICMP 10754.</title>
        <authorList>
            <person name="Visnovsky S.B."/>
            <person name="Pitman A.R."/>
        </authorList>
    </citation>
    <scope>NUCLEOTIDE SEQUENCE [LARGE SCALE GENOMIC DNA]</scope>
    <source>
        <strain evidence="1 2">ICMP 10754</strain>
    </source>
</reference>
<gene>
    <name evidence="1" type="ORF">DXT89_00270</name>
</gene>
<accession>A0A368P0S8</accession>
<comment type="caution">
    <text evidence="1">The sequence shown here is derived from an EMBL/GenBank/DDBJ whole genome shotgun (WGS) entry which is preliminary data.</text>
</comment>
<name>A0A368P0S8_AGRVI</name>
<evidence type="ECO:0000313" key="2">
    <source>
        <dbReference type="Proteomes" id="UP000436911"/>
    </source>
</evidence>
<protein>
    <submittedName>
        <fullName evidence="1">Uncharacterized protein</fullName>
    </submittedName>
</protein>
<proteinExistence type="predicted"/>
<dbReference type="AlphaFoldDB" id="A0A368P0S8"/>
<organism evidence="1 2">
    <name type="scientific">Agrobacterium vitis</name>
    <name type="common">Rhizobium vitis</name>
    <dbReference type="NCBI Taxonomy" id="373"/>
    <lineage>
        <taxon>Bacteria</taxon>
        <taxon>Pseudomonadati</taxon>
        <taxon>Pseudomonadota</taxon>
        <taxon>Alphaproteobacteria</taxon>
        <taxon>Hyphomicrobiales</taxon>
        <taxon>Rhizobiaceae</taxon>
        <taxon>Rhizobium/Agrobacterium group</taxon>
        <taxon>Agrobacterium</taxon>
    </lineage>
</organism>
<evidence type="ECO:0000313" key="1">
    <source>
        <dbReference type="EMBL" id="KAA3531863.1"/>
    </source>
</evidence>